<dbReference type="AlphaFoldDB" id="A0A1G2KTH9"/>
<dbReference type="EMBL" id="MHQN01000031">
    <property type="protein sequence ID" value="OHA02775.1"/>
    <property type="molecule type" value="Genomic_DNA"/>
</dbReference>
<protein>
    <submittedName>
        <fullName evidence="1">Uncharacterized protein</fullName>
    </submittedName>
</protein>
<organism evidence="1 2">
    <name type="scientific">Candidatus Sungbacteria bacterium RIFCSPHIGHO2_02_FULL_53_17</name>
    <dbReference type="NCBI Taxonomy" id="1802275"/>
    <lineage>
        <taxon>Bacteria</taxon>
        <taxon>Candidatus Sungiibacteriota</taxon>
    </lineage>
</organism>
<dbReference type="Proteomes" id="UP000177177">
    <property type="component" value="Unassembled WGS sequence"/>
</dbReference>
<accession>A0A1G2KTH9</accession>
<evidence type="ECO:0000313" key="1">
    <source>
        <dbReference type="EMBL" id="OHA02775.1"/>
    </source>
</evidence>
<proteinExistence type="predicted"/>
<name>A0A1G2KTH9_9BACT</name>
<reference evidence="1 2" key="1">
    <citation type="journal article" date="2016" name="Nat. Commun.">
        <title>Thousands of microbial genomes shed light on interconnected biogeochemical processes in an aquifer system.</title>
        <authorList>
            <person name="Anantharaman K."/>
            <person name="Brown C.T."/>
            <person name="Hug L.A."/>
            <person name="Sharon I."/>
            <person name="Castelle C.J."/>
            <person name="Probst A.J."/>
            <person name="Thomas B.C."/>
            <person name="Singh A."/>
            <person name="Wilkins M.J."/>
            <person name="Karaoz U."/>
            <person name="Brodie E.L."/>
            <person name="Williams K.H."/>
            <person name="Hubbard S.S."/>
            <person name="Banfield J.F."/>
        </authorList>
    </citation>
    <scope>NUCLEOTIDE SEQUENCE [LARGE SCALE GENOMIC DNA]</scope>
</reference>
<gene>
    <name evidence="1" type="ORF">A3C92_00770</name>
</gene>
<comment type="caution">
    <text evidence="1">The sequence shown here is derived from an EMBL/GenBank/DDBJ whole genome shotgun (WGS) entry which is preliminary data.</text>
</comment>
<evidence type="ECO:0000313" key="2">
    <source>
        <dbReference type="Proteomes" id="UP000177177"/>
    </source>
</evidence>
<sequence length="78" mass="9180">MIILCYHLNMPTITIEIPKKILERGGSARRLVVVDPKEFEKEIRRQWETADALEASRAARREWKEGKTRQITSLKELM</sequence>